<comment type="caution">
    <text evidence="1">The sequence shown here is derived from an EMBL/GenBank/DDBJ whole genome shotgun (WGS) entry which is preliminary data.</text>
</comment>
<dbReference type="AlphaFoldDB" id="A0AAE1AMM2"/>
<evidence type="ECO:0000313" key="1">
    <source>
        <dbReference type="EMBL" id="KAK3789921.1"/>
    </source>
</evidence>
<keyword evidence="2" id="KW-1185">Reference proteome</keyword>
<proteinExistence type="predicted"/>
<gene>
    <name evidence="1" type="ORF">RRG08_004033</name>
</gene>
<protein>
    <submittedName>
        <fullName evidence="1">Uncharacterized protein</fullName>
    </submittedName>
</protein>
<sequence length="108" mass="11684">MIEMKEIVYNDGYNTGLGNVHSTALEGVTVTYRLSFQGLNMKAGLIVCLCFCLAVIVTEGSYDCISGAFCAGREAVRNPSTGQIFCCHEGSYPVESFYGGFDCKCHAE</sequence>
<dbReference type="Proteomes" id="UP001283361">
    <property type="component" value="Unassembled WGS sequence"/>
</dbReference>
<organism evidence="1 2">
    <name type="scientific">Elysia crispata</name>
    <name type="common">lettuce slug</name>
    <dbReference type="NCBI Taxonomy" id="231223"/>
    <lineage>
        <taxon>Eukaryota</taxon>
        <taxon>Metazoa</taxon>
        <taxon>Spiralia</taxon>
        <taxon>Lophotrochozoa</taxon>
        <taxon>Mollusca</taxon>
        <taxon>Gastropoda</taxon>
        <taxon>Heterobranchia</taxon>
        <taxon>Euthyneura</taxon>
        <taxon>Panpulmonata</taxon>
        <taxon>Sacoglossa</taxon>
        <taxon>Placobranchoidea</taxon>
        <taxon>Plakobranchidae</taxon>
        <taxon>Elysia</taxon>
    </lineage>
</organism>
<dbReference type="EMBL" id="JAWDGP010001612">
    <property type="protein sequence ID" value="KAK3789921.1"/>
    <property type="molecule type" value="Genomic_DNA"/>
</dbReference>
<reference evidence="1" key="1">
    <citation type="journal article" date="2023" name="G3 (Bethesda)">
        <title>A reference genome for the long-term kleptoplast-retaining sea slug Elysia crispata morphotype clarki.</title>
        <authorList>
            <person name="Eastman K.E."/>
            <person name="Pendleton A.L."/>
            <person name="Shaikh M.A."/>
            <person name="Suttiyut T."/>
            <person name="Ogas R."/>
            <person name="Tomko P."/>
            <person name="Gavelis G."/>
            <person name="Widhalm J.R."/>
            <person name="Wisecaver J.H."/>
        </authorList>
    </citation>
    <scope>NUCLEOTIDE SEQUENCE</scope>
    <source>
        <strain evidence="1">ECLA1</strain>
    </source>
</reference>
<accession>A0AAE1AMM2</accession>
<name>A0AAE1AMM2_9GAST</name>
<evidence type="ECO:0000313" key="2">
    <source>
        <dbReference type="Proteomes" id="UP001283361"/>
    </source>
</evidence>